<evidence type="ECO:0000256" key="2">
    <source>
        <dbReference type="ARBA" id="ARBA00022816"/>
    </source>
</evidence>
<dbReference type="SMART" id="SM00160">
    <property type="entry name" value="RanBD"/>
    <property type="match status" value="1"/>
</dbReference>
<dbReference type="PROSITE" id="PS50196">
    <property type="entry name" value="RANBD1"/>
    <property type="match status" value="1"/>
</dbReference>
<keyword evidence="2" id="KW-0813">Transport</keyword>
<dbReference type="GO" id="GO:0005643">
    <property type="term" value="C:nuclear pore"/>
    <property type="evidence" value="ECO:0007669"/>
    <property type="project" value="UniProtKB-SubCell"/>
</dbReference>
<dbReference type="EMBL" id="BAABME010013702">
    <property type="protein sequence ID" value="GAA0186436.1"/>
    <property type="molecule type" value="Genomic_DNA"/>
</dbReference>
<name>A0AAV3S2H2_LITER</name>
<dbReference type="Gene3D" id="2.30.29.30">
    <property type="entry name" value="Pleckstrin-homology domain (PH domain)/Phosphotyrosine-binding domain (PTB)"/>
    <property type="match status" value="1"/>
</dbReference>
<evidence type="ECO:0000256" key="6">
    <source>
        <dbReference type="SAM" id="Phobius"/>
    </source>
</evidence>
<keyword evidence="4" id="KW-0906">Nuclear pore complex</keyword>
<keyword evidence="6" id="KW-0812">Transmembrane</keyword>
<keyword evidence="6" id="KW-0472">Membrane</keyword>
<gene>
    <name evidence="8" type="ORF">LIER_33724</name>
</gene>
<evidence type="ECO:0000256" key="3">
    <source>
        <dbReference type="ARBA" id="ARBA00023010"/>
    </source>
</evidence>
<comment type="caution">
    <text evidence="8">The sequence shown here is derived from an EMBL/GenBank/DDBJ whole genome shotgun (WGS) entry which is preliminary data.</text>
</comment>
<evidence type="ECO:0000313" key="9">
    <source>
        <dbReference type="Proteomes" id="UP001454036"/>
    </source>
</evidence>
<evidence type="ECO:0000256" key="4">
    <source>
        <dbReference type="ARBA" id="ARBA00023132"/>
    </source>
</evidence>
<evidence type="ECO:0000313" key="8">
    <source>
        <dbReference type="EMBL" id="GAA0186436.1"/>
    </source>
</evidence>
<dbReference type="GO" id="GO:0015031">
    <property type="term" value="P:protein transport"/>
    <property type="evidence" value="ECO:0007669"/>
    <property type="project" value="UniProtKB-KW"/>
</dbReference>
<dbReference type="GO" id="GO:0051028">
    <property type="term" value="P:mRNA transport"/>
    <property type="evidence" value="ECO:0007669"/>
    <property type="project" value="UniProtKB-KW"/>
</dbReference>
<protein>
    <submittedName>
        <fullName evidence="8">Scaffold/adaptor protein</fullName>
    </submittedName>
</protein>
<accession>A0AAV3S2H2</accession>
<sequence length="219" mass="23665">MTSSSGSSSQSSHSMGRGWFARKSVNTCPLTVTNLLVLAYLVTRILLFLGPHRRLLVNSVGIGFPTKQELSIETGEENEKAVFAADSVLFEFIGGSWKERGKGELKVNVSSIETGKAKLVMRSKGNYRLILNASLYAGMKLTNMEKKGVTFACINSASEGKDGLSTYAVKFKDPSIVEEFKVAVTGHIVEEFKVAVTGHKGQTAVSLRTPENSPKASDV</sequence>
<dbReference type="InterPro" id="IPR000156">
    <property type="entry name" value="Ran_bind_dom"/>
</dbReference>
<dbReference type="PANTHER" id="PTHR23138">
    <property type="entry name" value="RAN BINDING PROTEIN"/>
    <property type="match status" value="1"/>
</dbReference>
<dbReference type="InterPro" id="IPR011993">
    <property type="entry name" value="PH-like_dom_sf"/>
</dbReference>
<dbReference type="CDD" id="cd13169">
    <property type="entry name" value="RanBD_NUP50_plant"/>
    <property type="match status" value="1"/>
</dbReference>
<dbReference type="PANTHER" id="PTHR23138:SF142">
    <property type="entry name" value="RAN-BINDING PROTEIN 3B-RELATED"/>
    <property type="match status" value="1"/>
</dbReference>
<keyword evidence="9" id="KW-1185">Reference proteome</keyword>
<dbReference type="Proteomes" id="UP001454036">
    <property type="component" value="Unassembled WGS sequence"/>
</dbReference>
<dbReference type="Pfam" id="PF00638">
    <property type="entry name" value="Ran_BP1"/>
    <property type="match status" value="1"/>
</dbReference>
<keyword evidence="5" id="KW-0539">Nucleus</keyword>
<dbReference type="InterPro" id="IPR045207">
    <property type="entry name" value="RanBD_NUP50_plant"/>
</dbReference>
<evidence type="ECO:0000259" key="7">
    <source>
        <dbReference type="PROSITE" id="PS50196"/>
    </source>
</evidence>
<proteinExistence type="predicted"/>
<keyword evidence="4" id="KW-0653">Protein transport</keyword>
<comment type="subcellular location">
    <subcellularLocation>
        <location evidence="1">Nucleus</location>
        <location evidence="1">Nuclear pore complex</location>
    </subcellularLocation>
</comment>
<dbReference type="SUPFAM" id="SSF50729">
    <property type="entry name" value="PH domain-like"/>
    <property type="match status" value="1"/>
</dbReference>
<keyword evidence="6" id="KW-1133">Transmembrane helix</keyword>
<keyword evidence="2" id="KW-0509">mRNA transport</keyword>
<dbReference type="InterPro" id="IPR045255">
    <property type="entry name" value="RanBP1-like"/>
</dbReference>
<feature type="transmembrane region" description="Helical" evidence="6">
    <location>
        <begin position="30"/>
        <end position="49"/>
    </location>
</feature>
<evidence type="ECO:0000256" key="1">
    <source>
        <dbReference type="ARBA" id="ARBA00004567"/>
    </source>
</evidence>
<reference evidence="8 9" key="1">
    <citation type="submission" date="2024-01" db="EMBL/GenBank/DDBJ databases">
        <title>The complete chloroplast genome sequence of Lithospermum erythrorhizon: insights into the phylogenetic relationship among Boraginaceae species and the maternal lineages of purple gromwells.</title>
        <authorList>
            <person name="Okada T."/>
            <person name="Watanabe K."/>
        </authorList>
    </citation>
    <scope>NUCLEOTIDE SEQUENCE [LARGE SCALE GENOMIC DNA]</scope>
</reference>
<evidence type="ECO:0000256" key="5">
    <source>
        <dbReference type="ARBA" id="ARBA00023242"/>
    </source>
</evidence>
<dbReference type="AlphaFoldDB" id="A0AAV3S2H2"/>
<organism evidence="8 9">
    <name type="scientific">Lithospermum erythrorhizon</name>
    <name type="common">Purple gromwell</name>
    <name type="synonym">Lithospermum officinale var. erythrorhizon</name>
    <dbReference type="NCBI Taxonomy" id="34254"/>
    <lineage>
        <taxon>Eukaryota</taxon>
        <taxon>Viridiplantae</taxon>
        <taxon>Streptophyta</taxon>
        <taxon>Embryophyta</taxon>
        <taxon>Tracheophyta</taxon>
        <taxon>Spermatophyta</taxon>
        <taxon>Magnoliopsida</taxon>
        <taxon>eudicotyledons</taxon>
        <taxon>Gunneridae</taxon>
        <taxon>Pentapetalae</taxon>
        <taxon>asterids</taxon>
        <taxon>lamiids</taxon>
        <taxon>Boraginales</taxon>
        <taxon>Boraginaceae</taxon>
        <taxon>Boraginoideae</taxon>
        <taxon>Lithospermeae</taxon>
        <taxon>Lithospermum</taxon>
    </lineage>
</organism>
<keyword evidence="3" id="KW-0811">Translocation</keyword>
<feature type="domain" description="RanBD1" evidence="7">
    <location>
        <begin position="65"/>
        <end position="181"/>
    </location>
</feature>